<dbReference type="InterPro" id="IPR013783">
    <property type="entry name" value="Ig-like_fold"/>
</dbReference>
<keyword evidence="6" id="KW-1185">Reference proteome</keyword>
<dbReference type="SMART" id="SM00560">
    <property type="entry name" value="LamGL"/>
    <property type="match status" value="1"/>
</dbReference>
<feature type="domain" description="LamG-like jellyroll fold" evidence="4">
    <location>
        <begin position="832"/>
        <end position="967"/>
    </location>
</feature>
<dbReference type="Gene3D" id="2.60.40.10">
    <property type="entry name" value="Immunoglobulins"/>
    <property type="match status" value="1"/>
</dbReference>
<evidence type="ECO:0000259" key="4">
    <source>
        <dbReference type="SMART" id="SM00560"/>
    </source>
</evidence>
<dbReference type="InterPro" id="IPR006558">
    <property type="entry name" value="LamG-like"/>
</dbReference>
<dbReference type="EMBL" id="AFOC01000038">
    <property type="protein sequence ID" value="EGV51411.1"/>
    <property type="molecule type" value="Genomic_DNA"/>
</dbReference>
<accession>G2DD93</accession>
<keyword evidence="2" id="KW-1015">Disulfide bond</keyword>
<dbReference type="Gene3D" id="3.30.700.10">
    <property type="entry name" value="Glycoprotein, Type 4 Pilin"/>
    <property type="match status" value="1"/>
</dbReference>
<comment type="caution">
    <text evidence="5">The sequence shown here is derived from an EMBL/GenBank/DDBJ whole genome shotgun (WGS) entry which is preliminary data.</text>
</comment>
<dbReference type="Pfam" id="PF13385">
    <property type="entry name" value="Laminin_G_3"/>
    <property type="match status" value="2"/>
</dbReference>
<protein>
    <recommendedName>
        <fullName evidence="4">LamG-like jellyroll fold domain-containing protein</fullName>
    </recommendedName>
</protein>
<name>G2DD93_9GAMM</name>
<dbReference type="NCBIfam" id="TIGR02532">
    <property type="entry name" value="IV_pilin_GFxxxE"/>
    <property type="match status" value="1"/>
</dbReference>
<dbReference type="InterPro" id="IPR045584">
    <property type="entry name" value="Pilin-like"/>
</dbReference>
<dbReference type="InterPro" id="IPR012902">
    <property type="entry name" value="N_methyl_site"/>
</dbReference>
<gene>
    <name evidence="5" type="ORF">Rifp1Sym_bk00140</name>
</gene>
<keyword evidence="1" id="KW-0732">Signal</keyword>
<evidence type="ECO:0000313" key="6">
    <source>
        <dbReference type="Proteomes" id="UP000004491"/>
    </source>
</evidence>
<evidence type="ECO:0000256" key="3">
    <source>
        <dbReference type="SAM" id="Phobius"/>
    </source>
</evidence>
<evidence type="ECO:0000256" key="2">
    <source>
        <dbReference type="ARBA" id="ARBA00023157"/>
    </source>
</evidence>
<dbReference type="Gene3D" id="2.60.120.200">
    <property type="match status" value="2"/>
</dbReference>
<dbReference type="AlphaFoldDB" id="G2DD93"/>
<dbReference type="PATRIC" id="fig|1048808.3.peg.1576"/>
<feature type="transmembrane region" description="Helical" evidence="3">
    <location>
        <begin position="47"/>
        <end position="70"/>
    </location>
</feature>
<keyword evidence="3" id="KW-1133">Transmembrane helix</keyword>
<dbReference type="InterPro" id="IPR013320">
    <property type="entry name" value="ConA-like_dom_sf"/>
</dbReference>
<evidence type="ECO:0000313" key="5">
    <source>
        <dbReference type="EMBL" id="EGV51411.1"/>
    </source>
</evidence>
<dbReference type="SUPFAM" id="SSF54523">
    <property type="entry name" value="Pili subunits"/>
    <property type="match status" value="1"/>
</dbReference>
<reference evidence="5" key="1">
    <citation type="journal article" date="2011" name="ISME J.">
        <title>The endosymbionts of the deep-sea tubeworms Riftia pachyptila and Tevnia jerichonana share an identical physiology as revealed by proteogenomic analyses.</title>
        <authorList>
            <person name="Gardebrecht A."/>
            <person name="Markert S."/>
            <person name="Felbeck H."/>
            <person name="Thuermer A."/>
            <person name="Albrecht D."/>
            <person name="Wollherr A."/>
            <person name="Kabisch J."/>
            <person name="Lehmann R."/>
            <person name="Daniel R."/>
            <person name="Liesegang H."/>
            <person name="Hecker M."/>
            <person name="Sievert S.M."/>
            <person name="Schweder T."/>
        </authorList>
    </citation>
    <scope>NUCLEOTIDE SEQUENCE [LARGE SCALE GENOMIC DNA]</scope>
</reference>
<dbReference type="SUPFAM" id="SSF49899">
    <property type="entry name" value="Concanavalin A-like lectins/glucanases"/>
    <property type="match status" value="2"/>
</dbReference>
<proteinExistence type="predicted"/>
<keyword evidence="3" id="KW-0472">Membrane</keyword>
<evidence type="ECO:0000256" key="1">
    <source>
        <dbReference type="ARBA" id="ARBA00022729"/>
    </source>
</evidence>
<dbReference type="Pfam" id="PF07963">
    <property type="entry name" value="N_methyl"/>
    <property type="match status" value="1"/>
</dbReference>
<dbReference type="Proteomes" id="UP000004491">
    <property type="component" value="Unassembled WGS sequence"/>
</dbReference>
<organism evidence="5 6">
    <name type="scientific">endosymbiont of Riftia pachyptila</name>
    <name type="common">vent Ph05</name>
    <dbReference type="NCBI Taxonomy" id="1048808"/>
    <lineage>
        <taxon>Bacteria</taxon>
        <taxon>Pseudomonadati</taxon>
        <taxon>Pseudomonadota</taxon>
        <taxon>Gammaproteobacteria</taxon>
        <taxon>sulfur-oxidizing symbionts</taxon>
    </lineage>
</organism>
<keyword evidence="3" id="KW-0812">Transmembrane</keyword>
<sequence length="1178" mass="126350">MGRTSRMGVAICGLGHKVLDLFGFIVGRRAILAQSLRKMMIKKHPGFTLVEMSIVLVIIGAILSIAVNLWPGLVQSAKQRNNEAIMQRMELALEGYMVAASQFPCPDTNGDGDATDEVIPDGGVAGNCTSYVGTLPYLSLGLSSGNDVWGNPVRYAVFASADPNFNVDLTDRGDICADLKRAGSQLKDGMHDPAALYTTQSDLTDTLLPNSDTNLAFVIVSGGVHDKDGSGSFFDNLNGDVDPLHFAAPNKIHTDSYDDTVRAVSFATLSGRQCLLNAGGAQENTLLLCSDGQDNDGDGLVDCYDQDCYGLGECPNGPPSEDIQISTRAMNHGVLGGEYIHQFIATGGSGQYYWALDSITPAIPGLSLNYWDGKLTGVTEVCDGDYQVTVTATDQFDATKTASRSFALRVDTGDLNIVPAHSGGTLLPDFIAQYLTFSQPFQVIGPRIGDPNGDDFNWAINWVGAGADNFEIFSTGEDQGTLKKTASSASGNYLFSVEATDKACPNNKVIEGTYSLEVTPSGAVGPYTTDLLAEWRFDECLWDGSRGEVQDSDPQGLYSGLAEGMAVTVGAGKVNRAGYFNAGDSLLLPYVPLNNTSFTFAVWVNLNEMGDGERSLFYQCDAVAVNRCLNIGLRNGRPLISFSSTDAELMAPNALPQTGWHHLFFDYNGANGERRILVDGAVVASDSAQPFNGADGSESGGGSWVGRGIGNMLGYLDEMMIWNRILTPDEISSIYQMRRDPPRNMACYGEPISEYRMETIYPWTGADGSVKNEVGSDHATAAAWGSGSLPTQTTLEEGKVCRAASFTAVDDLNGSYIDLGDPASGRLDPGNRGWSIGLWFKWDGTPGENRLYTKEGAYALRLDANYNRRFLEYRWEPRWHWSDNVGPDIIIEPNRWYHNLITYDGFRQVVYMDGEEVFSQRLDGGAIGSTDTRALIGAHGGAGGDLIHFFSGLIDEFRVYDRALSAGEAEALISMTHDCSITAIQITGFSPASAESGAQLLAGSTGLVPGAIGGSPPYVYELRDTQISGLIMPDLATGELAGQVNVCAGSHNVTLGITDRNGLTEQTTLPVEVVYAELAVSPGIADNFTCSVSGACSKEYTVVGNHLGEMQNWAIEWQGGVDPGAISLTKTGPSTVILAKNGGALQPATNYRYRLSANDSRCSAHQVATDWYNLDVVE</sequence>